<dbReference type="PANTHER" id="PTHR11365:SF23">
    <property type="entry name" value="HYPOTHETICAL 5-OXOPROLINASE (EUROFUNG)-RELATED"/>
    <property type="match status" value="1"/>
</dbReference>
<dbReference type="Proteomes" id="UP000193083">
    <property type="component" value="Unassembled WGS sequence"/>
</dbReference>
<gene>
    <name evidence="2" type="ORF">SAMN02982922_4995</name>
</gene>
<accession>A0A1X7PS89</accession>
<dbReference type="PANTHER" id="PTHR11365">
    <property type="entry name" value="5-OXOPROLINASE RELATED"/>
    <property type="match status" value="1"/>
</dbReference>
<proteinExistence type="predicted"/>
<dbReference type="RefSeq" id="WP_085466633.1">
    <property type="nucleotide sequence ID" value="NZ_FXBL01000004.1"/>
</dbReference>
<evidence type="ECO:0000259" key="1">
    <source>
        <dbReference type="Pfam" id="PF02538"/>
    </source>
</evidence>
<dbReference type="InterPro" id="IPR045079">
    <property type="entry name" value="Oxoprolinase-like"/>
</dbReference>
<feature type="domain" description="Hydantoinase B/oxoprolinase" evidence="1">
    <location>
        <begin position="5"/>
        <end position="523"/>
    </location>
</feature>
<dbReference type="Pfam" id="PF02538">
    <property type="entry name" value="Hydantoinase_B"/>
    <property type="match status" value="1"/>
</dbReference>
<name>A0A1X7PS89_9HYPH</name>
<evidence type="ECO:0000313" key="2">
    <source>
        <dbReference type="EMBL" id="SMH54017.1"/>
    </source>
</evidence>
<dbReference type="OrthoDB" id="9761586at2"/>
<keyword evidence="3" id="KW-1185">Reference proteome</keyword>
<organism evidence="2 3">
    <name type="scientific">Mesorhizobium australicum</name>
    <dbReference type="NCBI Taxonomy" id="536018"/>
    <lineage>
        <taxon>Bacteria</taxon>
        <taxon>Pseudomonadati</taxon>
        <taxon>Pseudomonadota</taxon>
        <taxon>Alphaproteobacteria</taxon>
        <taxon>Hyphomicrobiales</taxon>
        <taxon>Phyllobacteriaceae</taxon>
        <taxon>Mesorhizobium</taxon>
    </lineage>
</organism>
<dbReference type="InterPro" id="IPR003692">
    <property type="entry name" value="Hydantoinase_B"/>
</dbReference>
<dbReference type="EMBL" id="FXBL01000004">
    <property type="protein sequence ID" value="SMH54017.1"/>
    <property type="molecule type" value="Genomic_DNA"/>
</dbReference>
<evidence type="ECO:0000313" key="3">
    <source>
        <dbReference type="Proteomes" id="UP000193083"/>
    </source>
</evidence>
<sequence>MSIEPVSLEVIRNALTAIAEEMSMVVMRAARSPLLREAGDHSSALTDAEGFLVAQGADVPVHLGVLSFTVREFLRRVPADRLEPGDVWIVNLPEIGGNHLPDVKLIRPIFRDGEIYAFAVSLAHWADVGGAMPGSYFAAARDAWQEGLRLPPTRLVVAERFDAEKLDLILANVRGPEERKGDILAQVAATTVAGRRLDELAAKHGVAWMKEAMQAIHARAERQMAEAIRAIPNGVYSGEDWMDDDGHGGAPVPIRVTVTIQDDTATFDFSESADAVPGPINTTKFIAGAAVFYVMKALYGPDIQPSGGCYRPLTVVTRPGSIVDAAYDRPVVGGNHETCQRLADAIFRAFEPIAARELSGGGPTTAGLLIFGTRTDAGWSTFYEVHPGGEGARFDRDGMASTRVHLANVMNTPAEVIESEYPITVEFQRLRAGSGGNGRHKGGEGIARGYRMRGDETALTTMFERAVVPPYGIDGGEPGATFRATLHREHGEKIQLRGKQNIQIARGDLVVVESSGGGGHGHPSGEGR</sequence>
<protein>
    <submittedName>
        <fullName evidence="2">N-methylhydantoinase B</fullName>
    </submittedName>
</protein>
<dbReference type="GO" id="GO:0006749">
    <property type="term" value="P:glutathione metabolic process"/>
    <property type="evidence" value="ECO:0007669"/>
    <property type="project" value="TreeGrafter"/>
</dbReference>
<dbReference type="AlphaFoldDB" id="A0A1X7PS89"/>
<dbReference type="GO" id="GO:0017168">
    <property type="term" value="F:5-oxoprolinase (ATP-hydrolyzing) activity"/>
    <property type="evidence" value="ECO:0007669"/>
    <property type="project" value="TreeGrafter"/>
</dbReference>
<reference evidence="2 3" key="1">
    <citation type="submission" date="2017-04" db="EMBL/GenBank/DDBJ databases">
        <authorList>
            <person name="Afonso C.L."/>
            <person name="Miller P.J."/>
            <person name="Scott M.A."/>
            <person name="Spackman E."/>
            <person name="Goraichik I."/>
            <person name="Dimitrov K.M."/>
            <person name="Suarez D.L."/>
            <person name="Swayne D.E."/>
        </authorList>
    </citation>
    <scope>NUCLEOTIDE SEQUENCE [LARGE SCALE GENOMIC DNA]</scope>
    <source>
        <strain evidence="2 3">B5P</strain>
    </source>
</reference>
<dbReference type="GO" id="GO:0005829">
    <property type="term" value="C:cytosol"/>
    <property type="evidence" value="ECO:0007669"/>
    <property type="project" value="TreeGrafter"/>
</dbReference>